<comment type="caution">
    <text evidence="1">The sequence shown here is derived from an EMBL/GenBank/DDBJ whole genome shotgun (WGS) entry which is preliminary data.</text>
</comment>
<reference evidence="1 2" key="1">
    <citation type="submission" date="2023-09" db="EMBL/GenBank/DDBJ databases">
        <authorList>
            <person name="Rey-Velasco X."/>
        </authorList>
    </citation>
    <scope>NUCLEOTIDE SEQUENCE [LARGE SCALE GENOMIC DNA]</scope>
    <source>
        <strain evidence="1 2">P050</strain>
    </source>
</reference>
<protein>
    <recommendedName>
        <fullName evidence="3">Secreted protein</fullName>
    </recommendedName>
</protein>
<evidence type="ECO:0008006" key="3">
    <source>
        <dbReference type="Google" id="ProtNLM"/>
    </source>
</evidence>
<name>A0ABU2Y119_9FLAO</name>
<proteinExistence type="predicted"/>
<accession>A0ABU2Y119</accession>
<dbReference type="Proteomes" id="UP001252186">
    <property type="component" value="Unassembled WGS sequence"/>
</dbReference>
<gene>
    <name evidence="1" type="ORF">RM519_01065</name>
</gene>
<dbReference type="RefSeq" id="WP_311591627.1">
    <property type="nucleotide sequence ID" value="NZ_JAVRHV010000001.1"/>
</dbReference>
<evidence type="ECO:0000313" key="1">
    <source>
        <dbReference type="EMBL" id="MDT0551821.1"/>
    </source>
</evidence>
<evidence type="ECO:0000313" key="2">
    <source>
        <dbReference type="Proteomes" id="UP001252186"/>
    </source>
</evidence>
<keyword evidence="2" id="KW-1185">Reference proteome</keyword>
<sequence length="136" mass="15300">MKQIIHKIISLSLAFVVLVSTMSFTVNMHYCGDNLVDTAIFVEAETCGMEMDTTAADCSVKKKNCCTKKQVIVEGQDELKISFDTLSLNQQYIISSFVYTFAQPVEILDESPLVFNNTSPPKVVRQLFKIDESYLI</sequence>
<dbReference type="EMBL" id="JAVRHV010000001">
    <property type="protein sequence ID" value="MDT0551821.1"/>
    <property type="molecule type" value="Genomic_DNA"/>
</dbReference>
<dbReference type="InterPro" id="IPR058060">
    <property type="entry name" value="HYC_CC_PP"/>
</dbReference>
<organism evidence="1 2">
    <name type="scientific">Urechidicola vernalis</name>
    <dbReference type="NCBI Taxonomy" id="3075600"/>
    <lineage>
        <taxon>Bacteria</taxon>
        <taxon>Pseudomonadati</taxon>
        <taxon>Bacteroidota</taxon>
        <taxon>Flavobacteriia</taxon>
        <taxon>Flavobacteriales</taxon>
        <taxon>Flavobacteriaceae</taxon>
        <taxon>Urechidicola</taxon>
    </lineage>
</organism>
<dbReference type="NCBIfam" id="NF047658">
    <property type="entry name" value="HYC_CC_PP"/>
    <property type="match status" value="1"/>
</dbReference>
<dbReference type="InterPro" id="IPR058512">
    <property type="entry name" value="DUF8199"/>
</dbReference>
<dbReference type="Pfam" id="PF26622">
    <property type="entry name" value="DUF8199"/>
    <property type="match status" value="1"/>
</dbReference>